<evidence type="ECO:0000256" key="6">
    <source>
        <dbReference type="ARBA" id="ARBA00023054"/>
    </source>
</evidence>
<keyword evidence="5" id="KW-0677">Repeat</keyword>
<dbReference type="InterPro" id="IPR049404">
    <property type="entry name" value="EDC4_C"/>
</dbReference>
<dbReference type="Pfam" id="PF16529">
    <property type="entry name" value="Ge1_WD40"/>
    <property type="match status" value="1"/>
</dbReference>
<evidence type="ECO:0000256" key="3">
    <source>
        <dbReference type="ARBA" id="ARBA00022490"/>
    </source>
</evidence>
<name>A0ABM1SCK8_LIMPO</name>
<dbReference type="InterPro" id="IPR032401">
    <property type="entry name" value="EDC4_WD40"/>
</dbReference>
<dbReference type="RefSeq" id="XP_022241363.1">
    <property type="nucleotide sequence ID" value="XM_022385655.1"/>
</dbReference>
<dbReference type="InterPro" id="IPR015943">
    <property type="entry name" value="WD40/YVTN_repeat-like_dom_sf"/>
</dbReference>
<accession>A0ABM1SCK8</accession>
<dbReference type="GeneID" id="106459210"/>
<dbReference type="Gene3D" id="6.10.140.270">
    <property type="match status" value="1"/>
</dbReference>
<evidence type="ECO:0000313" key="12">
    <source>
        <dbReference type="RefSeq" id="XP_022241363.1"/>
    </source>
</evidence>
<evidence type="ECO:0000256" key="7">
    <source>
        <dbReference type="PROSITE-ProRule" id="PRU00221"/>
    </source>
</evidence>
<feature type="compositionally biased region" description="Low complexity" evidence="8">
    <location>
        <begin position="644"/>
        <end position="663"/>
    </location>
</feature>
<dbReference type="Proteomes" id="UP000694941">
    <property type="component" value="Unplaced"/>
</dbReference>
<evidence type="ECO:0000259" key="9">
    <source>
        <dbReference type="Pfam" id="PF16529"/>
    </source>
</evidence>
<evidence type="ECO:0000256" key="5">
    <source>
        <dbReference type="ARBA" id="ARBA00022737"/>
    </source>
</evidence>
<evidence type="ECO:0000259" key="10">
    <source>
        <dbReference type="Pfam" id="PF21289"/>
    </source>
</evidence>
<dbReference type="PROSITE" id="PS50294">
    <property type="entry name" value="WD_REPEATS_REGION"/>
    <property type="match status" value="1"/>
</dbReference>
<dbReference type="InterPro" id="IPR001680">
    <property type="entry name" value="WD40_rpt"/>
</dbReference>
<keyword evidence="3" id="KW-0963">Cytoplasm</keyword>
<feature type="domain" description="Enhancer of mRNA-decapping protein 4 WD40 repeat region" evidence="9">
    <location>
        <begin position="122"/>
        <end position="458"/>
    </location>
</feature>
<reference evidence="12" key="1">
    <citation type="submission" date="2025-08" db="UniProtKB">
        <authorList>
            <consortium name="RefSeq"/>
        </authorList>
    </citation>
    <scope>IDENTIFICATION</scope>
    <source>
        <tissue evidence="12">Muscle</tissue>
    </source>
</reference>
<proteinExistence type="inferred from homology"/>
<evidence type="ECO:0000256" key="8">
    <source>
        <dbReference type="SAM" id="MobiDB-lite"/>
    </source>
</evidence>
<keyword evidence="6" id="KW-0175">Coiled coil</keyword>
<keyword evidence="11" id="KW-1185">Reference proteome</keyword>
<evidence type="ECO:0000256" key="4">
    <source>
        <dbReference type="ARBA" id="ARBA00022574"/>
    </source>
</evidence>
<feature type="domain" description="Enhancer of mRNA-decapping protein 4 C-terminal" evidence="10">
    <location>
        <begin position="1173"/>
        <end position="1292"/>
    </location>
</feature>
<dbReference type="InterPro" id="IPR045152">
    <property type="entry name" value="EDC4-like"/>
</dbReference>
<feature type="compositionally biased region" description="Polar residues" evidence="8">
    <location>
        <begin position="809"/>
        <end position="829"/>
    </location>
</feature>
<feature type="repeat" description="WD" evidence="7">
    <location>
        <begin position="311"/>
        <end position="352"/>
    </location>
</feature>
<dbReference type="Gene3D" id="1.10.220.100">
    <property type="entry name" value="conserved c-terminal region of ge- 1"/>
    <property type="match status" value="1"/>
</dbReference>
<dbReference type="PANTHER" id="PTHR15598">
    <property type="entry name" value="ENHANCER OF MRNA-DECAPPING PROTEIN 4"/>
    <property type="match status" value="1"/>
</dbReference>
<evidence type="ECO:0000313" key="11">
    <source>
        <dbReference type="Proteomes" id="UP000694941"/>
    </source>
</evidence>
<dbReference type="Gene3D" id="2.130.10.10">
    <property type="entry name" value="YVTN repeat-like/Quinoprotein amine dehydrogenase"/>
    <property type="match status" value="1"/>
</dbReference>
<dbReference type="InterPro" id="IPR036322">
    <property type="entry name" value="WD40_repeat_dom_sf"/>
</dbReference>
<comment type="similarity">
    <text evidence="2">Belongs to the WD repeat EDC4 family.</text>
</comment>
<organism evidence="11 12">
    <name type="scientific">Limulus polyphemus</name>
    <name type="common">Atlantic horseshoe crab</name>
    <dbReference type="NCBI Taxonomy" id="6850"/>
    <lineage>
        <taxon>Eukaryota</taxon>
        <taxon>Metazoa</taxon>
        <taxon>Ecdysozoa</taxon>
        <taxon>Arthropoda</taxon>
        <taxon>Chelicerata</taxon>
        <taxon>Merostomata</taxon>
        <taxon>Xiphosura</taxon>
        <taxon>Limulidae</taxon>
        <taxon>Limulus</taxon>
    </lineage>
</organism>
<gene>
    <name evidence="12" type="primary">LOC106459210</name>
</gene>
<sequence>MKVIKDKGQITRLFALEVGSRGMAGTSVYSLLKHLGMSSQRRSKYLKELAETAGKGRCYIHTFQKCYCRNCISFIEYHVCETALRLKPYCNSTFTGDEGNFSFGIYNKDVTIYPSPSPHPSGSSKIKIQNIVDYGWEYRYFWGKLVACHNSSKYLAYVIKAPNTVCGAVRVMNCVTGERELIKGMKGQVVDLCFAHSSPQVLLACVDETGCMFVYEILEENEKLQCKLMLQVDRTEEPKPGDIHRVIWCPFIPDDPGVSEDIEESILEDSSKLLVLTHNEQAEMWHVDMVSREYGHGPIMVDQVEIGYQAFQEHQKPIIDAAFSPEGTALATASLDGEVKFFQVYMQNKSTSPRCLHQWIPHEGKPLSCLFFLDNHKDPKPDIQFWKFAITGAENNQELKVWSCETWECGETFFRFTLKKTDNVQPSLRAELDRSSSHLLLSDINRNGLYVLQIHQDHAHNVVNICSVSEFFLTLPVLSLSIKDAGFCKLKSVIGLEHVEHMGQDLEDNHEEDDLTETYVKGTVIRLFWINTKSLQDCRIVYQSAVPVPQDNSESLSSLSHDSFVYRDGLSDISVDNQNGENDVCVEKKPVNSTATILAQTPVLSSSVVSLSTVTPITPGTVSSYSTNFQSSTEVLLTPDHFTSPSHTSGSPAVSSSSFTPSSVPLPPVTPSEEVNLATCNNEDNSNLASQVHDTPLATSEKISIPRRKSSHRSSASTPSQEVASILSSDRELEKQDDAEFAEDQHTEDLGEELGYQDNKSTYSMGESLICNGSTVSVNALSEFSHKAQFGSMEWPHAPDPTKDYRLASSGSGTEISQSTETTHTFPQDSSRYSLHRLEVIVEGLSRKVSSMMDLMHAERSEIREIQSTLREQIQQHKVLHNQVQRLERLDSSICSRVENVLTKQAQSEFTKMQTLFTKREDSDRQWLERQASTLSQAVTLAVGNKLDKTIKNEIKNLVLPNLTKFFDNVKDQIQQEVTQKLTAADNVVKDNIGKMMKNKSLMDNISQSLATSVHSQIQDSCREVFQAYIIPSYERACQQLFHQLNDTFQHGIKEYLQQTESWIERQIQQNQNVTQISSAHLDQQFSQIQSALEKHVSSSLLGSQDKISQKFQENLNRALDGLIGRVQTTTRDEVRLALQEHQASPDASVSSLRSRAITPVPHCDPQTQLQQILHLFRQGQVNAAFQQALCVSDVNIVLKVCESVSTTQVFGPPCPLQQQVLLSLIHQLSQDFSTKTELRYNYISEALMNLDTSNPLTREHFGLVLSTLGQKLSTFIQHNPQHKQIRNLKMLRMAAHSLHSNNSQSFQPV</sequence>
<dbReference type="InterPro" id="IPR044938">
    <property type="entry name" value="EDC4_C_sf"/>
</dbReference>
<dbReference type="SMART" id="SM00320">
    <property type="entry name" value="WD40"/>
    <property type="match status" value="3"/>
</dbReference>
<dbReference type="Pfam" id="PF21289">
    <property type="entry name" value="EDC4_C"/>
    <property type="match status" value="1"/>
</dbReference>
<keyword evidence="4 7" id="KW-0853">WD repeat</keyword>
<comment type="subcellular location">
    <subcellularLocation>
        <location evidence="1">Cytoplasm</location>
        <location evidence="1">P-body</location>
    </subcellularLocation>
</comment>
<dbReference type="PROSITE" id="PS50082">
    <property type="entry name" value="WD_REPEATS_2"/>
    <property type="match status" value="1"/>
</dbReference>
<dbReference type="PANTHER" id="PTHR15598:SF5">
    <property type="entry name" value="ENHANCER OF MRNA-DECAPPING PROTEIN 4"/>
    <property type="match status" value="1"/>
</dbReference>
<feature type="region of interest" description="Disordered" evidence="8">
    <location>
        <begin position="807"/>
        <end position="829"/>
    </location>
</feature>
<feature type="compositionally biased region" description="Basic and acidic residues" evidence="8">
    <location>
        <begin position="729"/>
        <end position="749"/>
    </location>
</feature>
<evidence type="ECO:0000256" key="1">
    <source>
        <dbReference type="ARBA" id="ARBA00004201"/>
    </source>
</evidence>
<feature type="region of interest" description="Disordered" evidence="8">
    <location>
        <begin position="640"/>
        <end position="752"/>
    </location>
</feature>
<protein>
    <submittedName>
        <fullName evidence="12">Enhancer of mRNA-decapping protein 4-like</fullName>
    </submittedName>
</protein>
<dbReference type="SUPFAM" id="SSF50978">
    <property type="entry name" value="WD40 repeat-like"/>
    <property type="match status" value="1"/>
</dbReference>
<feature type="compositionally biased region" description="Polar residues" evidence="8">
    <location>
        <begin position="678"/>
        <end position="702"/>
    </location>
</feature>
<feature type="compositionally biased region" description="Polar residues" evidence="8">
    <location>
        <begin position="713"/>
        <end position="728"/>
    </location>
</feature>
<evidence type="ECO:0000256" key="2">
    <source>
        <dbReference type="ARBA" id="ARBA00009639"/>
    </source>
</evidence>